<keyword evidence="2" id="KW-1185">Reference proteome</keyword>
<gene>
    <name evidence="1" type="ORF">I4F81_012552</name>
</gene>
<evidence type="ECO:0000313" key="1">
    <source>
        <dbReference type="EMBL" id="KAK1870090.1"/>
    </source>
</evidence>
<dbReference type="Proteomes" id="UP000798662">
    <property type="component" value="Chromosome 3"/>
</dbReference>
<accession>A0ACC3CIP4</accession>
<protein>
    <submittedName>
        <fullName evidence="1">Uncharacterized protein</fullName>
    </submittedName>
</protein>
<reference evidence="1" key="1">
    <citation type="submission" date="2019-11" db="EMBL/GenBank/DDBJ databases">
        <title>Nori genome reveals adaptations in red seaweeds to the harsh intertidal environment.</title>
        <authorList>
            <person name="Wang D."/>
            <person name="Mao Y."/>
        </authorList>
    </citation>
    <scope>NUCLEOTIDE SEQUENCE</scope>
    <source>
        <tissue evidence="1">Gametophyte</tissue>
    </source>
</reference>
<name>A0ACC3CIP4_PYRYE</name>
<sequence>MTTSRPADRAAPPASAPALAALADDLFRPSGRVLFELGQVLGRGGYGTVVLARNVRTGALVAIKRFHTDGPAGALGAAALHAIADKERRIWVGLRHRNVVAYEGCFTGAGGELNLVVEYVDGWSLADHVAQRRPYTASVDVWSLGCTVLELATGRRPWHDHTAMGALVAMARARHPPLPPGLSPQCRSFLAACWVWEPTRRPSPAHLRRHPFLAKAQPVAPSGGEGE</sequence>
<evidence type="ECO:0000313" key="2">
    <source>
        <dbReference type="Proteomes" id="UP000798662"/>
    </source>
</evidence>
<proteinExistence type="predicted"/>
<organism evidence="1 2">
    <name type="scientific">Pyropia yezoensis</name>
    <name type="common">Susabi-nori</name>
    <name type="synonym">Porphyra yezoensis</name>
    <dbReference type="NCBI Taxonomy" id="2788"/>
    <lineage>
        <taxon>Eukaryota</taxon>
        <taxon>Rhodophyta</taxon>
        <taxon>Bangiophyceae</taxon>
        <taxon>Bangiales</taxon>
        <taxon>Bangiaceae</taxon>
        <taxon>Pyropia</taxon>
    </lineage>
</organism>
<dbReference type="EMBL" id="CM020620">
    <property type="protein sequence ID" value="KAK1870090.1"/>
    <property type="molecule type" value="Genomic_DNA"/>
</dbReference>
<comment type="caution">
    <text evidence="1">The sequence shown here is derived from an EMBL/GenBank/DDBJ whole genome shotgun (WGS) entry which is preliminary data.</text>
</comment>